<dbReference type="Gene3D" id="3.30.2310.20">
    <property type="entry name" value="RelE-like"/>
    <property type="match status" value="1"/>
</dbReference>
<keyword evidence="3" id="KW-1185">Reference proteome</keyword>
<name>A0A5M6D8R2_9BACT</name>
<keyword evidence="1" id="KW-1277">Toxin-antitoxin system</keyword>
<dbReference type="RefSeq" id="WP_150090574.1">
    <property type="nucleotide sequence ID" value="NZ_VWSF01000016.1"/>
</dbReference>
<dbReference type="InterPro" id="IPR035093">
    <property type="entry name" value="RelE/ParE_toxin_dom_sf"/>
</dbReference>
<sequence length="100" mass="11977">MRNGYKVVWTNKALANLDNIIKYLTDNWTEVEIAKFFRKLDNRINIIAQRPLLYPLTNSRKNVRRSVLTPQITIYYRINKQVVEIITLFDNRQRPSKLIL</sequence>
<dbReference type="InterPro" id="IPR007712">
    <property type="entry name" value="RelE/ParE_toxin"/>
</dbReference>
<accession>A0A5M6D8R2</accession>
<dbReference type="AlphaFoldDB" id="A0A5M6D8R2"/>
<dbReference type="Proteomes" id="UP000323426">
    <property type="component" value="Unassembled WGS sequence"/>
</dbReference>
<reference evidence="2 3" key="1">
    <citation type="submission" date="2019-09" db="EMBL/GenBank/DDBJ databases">
        <title>Genome sequence and assembly of Adhaeribacter sp.</title>
        <authorList>
            <person name="Chhetri G."/>
        </authorList>
    </citation>
    <scope>NUCLEOTIDE SEQUENCE [LARGE SCALE GENOMIC DNA]</scope>
    <source>
        <strain evidence="2 3">DK36</strain>
    </source>
</reference>
<gene>
    <name evidence="2" type="ORF">F0145_18195</name>
</gene>
<evidence type="ECO:0000256" key="1">
    <source>
        <dbReference type="ARBA" id="ARBA00022649"/>
    </source>
</evidence>
<evidence type="ECO:0000313" key="3">
    <source>
        <dbReference type="Proteomes" id="UP000323426"/>
    </source>
</evidence>
<dbReference type="Pfam" id="PF05016">
    <property type="entry name" value="ParE_toxin"/>
    <property type="match status" value="1"/>
</dbReference>
<proteinExistence type="predicted"/>
<organism evidence="2 3">
    <name type="scientific">Adhaeribacter rhizoryzae</name>
    <dbReference type="NCBI Taxonomy" id="2607907"/>
    <lineage>
        <taxon>Bacteria</taxon>
        <taxon>Pseudomonadati</taxon>
        <taxon>Bacteroidota</taxon>
        <taxon>Cytophagia</taxon>
        <taxon>Cytophagales</taxon>
        <taxon>Hymenobacteraceae</taxon>
        <taxon>Adhaeribacter</taxon>
    </lineage>
</organism>
<comment type="caution">
    <text evidence="2">The sequence shown here is derived from an EMBL/GenBank/DDBJ whole genome shotgun (WGS) entry which is preliminary data.</text>
</comment>
<dbReference type="EMBL" id="VWSF01000016">
    <property type="protein sequence ID" value="KAA5542870.1"/>
    <property type="molecule type" value="Genomic_DNA"/>
</dbReference>
<protein>
    <submittedName>
        <fullName evidence="2">Type II toxin-antitoxin system RelE/ParE family toxin</fullName>
    </submittedName>
</protein>
<evidence type="ECO:0000313" key="2">
    <source>
        <dbReference type="EMBL" id="KAA5542870.1"/>
    </source>
</evidence>